<reference evidence="6 7" key="1">
    <citation type="submission" date="2024-09" db="EMBL/GenBank/DDBJ databases">
        <authorList>
            <person name="Sun Q."/>
            <person name="Mori K."/>
        </authorList>
    </citation>
    <scope>NUCLEOTIDE SEQUENCE [LARGE SCALE GENOMIC DNA]</scope>
    <source>
        <strain evidence="6 7">TBRC 4576</strain>
    </source>
</reference>
<dbReference type="Gene3D" id="3.40.390.10">
    <property type="entry name" value="Collagenase (Catalytic Domain)"/>
    <property type="match status" value="1"/>
</dbReference>
<dbReference type="RefSeq" id="WP_137641711.1">
    <property type="nucleotide sequence ID" value="NZ_BJEA01000002.1"/>
</dbReference>
<evidence type="ECO:0000259" key="5">
    <source>
        <dbReference type="SMART" id="SM00235"/>
    </source>
</evidence>
<keyword evidence="1" id="KW-0645">Protease</keyword>
<dbReference type="GO" id="GO:0008237">
    <property type="term" value="F:metallopeptidase activity"/>
    <property type="evidence" value="ECO:0007669"/>
    <property type="project" value="UniProtKB-KW"/>
</dbReference>
<protein>
    <submittedName>
        <fullName evidence="6">M57 family metalloprotease</fullName>
    </submittedName>
</protein>
<dbReference type="InterPro" id="IPR006026">
    <property type="entry name" value="Peptidase_Metallo"/>
</dbReference>
<evidence type="ECO:0000256" key="1">
    <source>
        <dbReference type="ARBA" id="ARBA00022670"/>
    </source>
</evidence>
<name>A0ABV5WV22_9LACO</name>
<dbReference type="Pfam" id="PF00413">
    <property type="entry name" value="Peptidase_M10"/>
    <property type="match status" value="1"/>
</dbReference>
<keyword evidence="7" id="KW-1185">Reference proteome</keyword>
<feature type="domain" description="Peptidase metallopeptidase" evidence="5">
    <location>
        <begin position="79"/>
        <end position="232"/>
    </location>
</feature>
<keyword evidence="6" id="KW-0482">Metalloprotease</keyword>
<comment type="caution">
    <text evidence="6">The sequence shown here is derived from an EMBL/GenBank/DDBJ whole genome shotgun (WGS) entry which is preliminary data.</text>
</comment>
<organism evidence="6 7">
    <name type="scientific">Lactiplantibacillus modestisalitolerans</name>
    <dbReference type="NCBI Taxonomy" id="1457219"/>
    <lineage>
        <taxon>Bacteria</taxon>
        <taxon>Bacillati</taxon>
        <taxon>Bacillota</taxon>
        <taxon>Bacilli</taxon>
        <taxon>Lactobacillales</taxon>
        <taxon>Lactobacillaceae</taxon>
        <taxon>Lactiplantibacillus</taxon>
    </lineage>
</organism>
<keyword evidence="3" id="KW-0378">Hydrolase</keyword>
<evidence type="ECO:0000256" key="4">
    <source>
        <dbReference type="ARBA" id="ARBA00022833"/>
    </source>
</evidence>
<evidence type="ECO:0000313" key="7">
    <source>
        <dbReference type="Proteomes" id="UP001589691"/>
    </source>
</evidence>
<dbReference type="PANTHER" id="PTHR10201:SF309">
    <property type="entry name" value="PEPTIDASE METALLOPEPTIDASE DOMAIN-CONTAINING PROTEIN"/>
    <property type="match status" value="1"/>
</dbReference>
<dbReference type="PANTHER" id="PTHR10201">
    <property type="entry name" value="MATRIX METALLOPROTEINASE"/>
    <property type="match status" value="1"/>
</dbReference>
<dbReference type="SMART" id="SM00235">
    <property type="entry name" value="ZnMc"/>
    <property type="match status" value="1"/>
</dbReference>
<keyword evidence="4" id="KW-0862">Zinc</keyword>
<accession>A0ABV5WV22</accession>
<dbReference type="SUPFAM" id="SSF55486">
    <property type="entry name" value="Metalloproteases ('zincins'), catalytic domain"/>
    <property type="match status" value="1"/>
</dbReference>
<evidence type="ECO:0000313" key="6">
    <source>
        <dbReference type="EMBL" id="MFB9770000.1"/>
    </source>
</evidence>
<dbReference type="EMBL" id="JBHLZY010000022">
    <property type="protein sequence ID" value="MFB9770000.1"/>
    <property type="molecule type" value="Genomic_DNA"/>
</dbReference>
<sequence length="233" mass="24851">MTIVTGALLFVAGVGVNQAQSVSANDWQAGWQTVRKHVNWFARLTDLDQLTLQTDVKQTSSSKQSGNTVKDATSQTPINSLVDGAGLKRTYYYQFGANVTPKVKRAFLAAIQTYNQTGIVKLVAGKAPLGQNQLTLGTYHQTYSSGTVELGHGGPEVSQTVWNGGNPTNHGTAKLNTAYLGKQTEAVAVHEIGHALGLSHSSDQSSVMYPVEQGTAKLTTADLTALRQIYTNG</sequence>
<evidence type="ECO:0000256" key="2">
    <source>
        <dbReference type="ARBA" id="ARBA00022723"/>
    </source>
</evidence>
<gene>
    <name evidence="6" type="ORF">ACFFLI_09025</name>
</gene>
<dbReference type="Proteomes" id="UP001589691">
    <property type="component" value="Unassembled WGS sequence"/>
</dbReference>
<dbReference type="InterPro" id="IPR024079">
    <property type="entry name" value="MetalloPept_cat_dom_sf"/>
</dbReference>
<keyword evidence="2" id="KW-0479">Metal-binding</keyword>
<proteinExistence type="predicted"/>
<evidence type="ECO:0000256" key="3">
    <source>
        <dbReference type="ARBA" id="ARBA00022801"/>
    </source>
</evidence>
<dbReference type="InterPro" id="IPR001818">
    <property type="entry name" value="Pept_M10_metallopeptidase"/>
</dbReference>